<protein>
    <submittedName>
        <fullName evidence="1">Uncharacterized protein</fullName>
    </submittedName>
</protein>
<reference evidence="1" key="1">
    <citation type="journal article" date="2013" name="J. Plant Res.">
        <title>Effect of fungi and light on seed germination of three Opuntia species from semiarid lands of central Mexico.</title>
        <authorList>
            <person name="Delgado-Sanchez P."/>
            <person name="Jimenez-Bremont J.F."/>
            <person name="Guerrero-Gonzalez Mde L."/>
            <person name="Flores J."/>
        </authorList>
    </citation>
    <scope>NUCLEOTIDE SEQUENCE</scope>
    <source>
        <tissue evidence="1">Cladode</tissue>
    </source>
</reference>
<reference evidence="1" key="2">
    <citation type="submission" date="2020-07" db="EMBL/GenBank/DDBJ databases">
        <authorList>
            <person name="Vera ALvarez R."/>
            <person name="Arias-Moreno D.M."/>
            <person name="Jimenez-Jacinto V."/>
            <person name="Jimenez-Bremont J.F."/>
            <person name="Swaminathan K."/>
            <person name="Moose S.P."/>
            <person name="Guerrero-Gonzalez M.L."/>
            <person name="Marino-Ramirez L."/>
            <person name="Landsman D."/>
            <person name="Rodriguez-Kessler M."/>
            <person name="Delgado-Sanchez P."/>
        </authorList>
    </citation>
    <scope>NUCLEOTIDE SEQUENCE</scope>
    <source>
        <tissue evidence="1">Cladode</tissue>
    </source>
</reference>
<organism evidence="1">
    <name type="scientific">Opuntia streptacantha</name>
    <name type="common">Prickly pear cactus</name>
    <name type="synonym">Opuntia cardona</name>
    <dbReference type="NCBI Taxonomy" id="393608"/>
    <lineage>
        <taxon>Eukaryota</taxon>
        <taxon>Viridiplantae</taxon>
        <taxon>Streptophyta</taxon>
        <taxon>Embryophyta</taxon>
        <taxon>Tracheophyta</taxon>
        <taxon>Spermatophyta</taxon>
        <taxon>Magnoliopsida</taxon>
        <taxon>eudicotyledons</taxon>
        <taxon>Gunneridae</taxon>
        <taxon>Pentapetalae</taxon>
        <taxon>Caryophyllales</taxon>
        <taxon>Cactineae</taxon>
        <taxon>Cactaceae</taxon>
        <taxon>Opuntioideae</taxon>
        <taxon>Opuntia</taxon>
    </lineage>
</organism>
<proteinExistence type="predicted"/>
<dbReference type="EMBL" id="GISG01068205">
    <property type="protein sequence ID" value="MBA4629080.1"/>
    <property type="molecule type" value="Transcribed_RNA"/>
</dbReference>
<accession>A0A7C9CXR1</accession>
<sequence length="109" mass="11590">MNKALSLQQCPASRLGLVPGLAKIGPVLLSKRKIPVSGEISAVQIQGACSTVFGARRYDSGCTGQNGTIFITMVSASNKAGRQFFPSPSNFCPNFFFFVPPNRNAASHI</sequence>
<name>A0A7C9CXR1_OPUST</name>
<evidence type="ECO:0000313" key="1">
    <source>
        <dbReference type="EMBL" id="MBA4629080.1"/>
    </source>
</evidence>
<dbReference type="AlphaFoldDB" id="A0A7C9CXR1"/>